<feature type="compositionally biased region" description="Acidic residues" evidence="8">
    <location>
        <begin position="320"/>
        <end position="332"/>
    </location>
</feature>
<dbReference type="GO" id="GO:0005737">
    <property type="term" value="C:cytoplasm"/>
    <property type="evidence" value="ECO:0007669"/>
    <property type="project" value="UniProtKB-SubCell"/>
</dbReference>
<dbReference type="InterPro" id="IPR001494">
    <property type="entry name" value="Importin-beta_N"/>
</dbReference>
<dbReference type="EMBL" id="OOIL02000495">
    <property type="protein sequence ID" value="VFQ65896.1"/>
    <property type="molecule type" value="Genomic_DNA"/>
</dbReference>
<dbReference type="InterPro" id="IPR016024">
    <property type="entry name" value="ARM-type_fold"/>
</dbReference>
<feature type="region of interest" description="Disordered" evidence="8">
    <location>
        <begin position="320"/>
        <end position="354"/>
    </location>
</feature>
<dbReference type="InterPro" id="IPR040122">
    <property type="entry name" value="Importin_beta"/>
</dbReference>
<dbReference type="GO" id="GO:0031267">
    <property type="term" value="F:small GTPase binding"/>
    <property type="evidence" value="ECO:0007669"/>
    <property type="project" value="InterPro"/>
</dbReference>
<evidence type="ECO:0000313" key="11">
    <source>
        <dbReference type="Proteomes" id="UP000595140"/>
    </source>
</evidence>
<evidence type="ECO:0000256" key="6">
    <source>
        <dbReference type="ARBA" id="ARBA00022927"/>
    </source>
</evidence>
<evidence type="ECO:0000256" key="4">
    <source>
        <dbReference type="ARBA" id="ARBA00022490"/>
    </source>
</evidence>
<gene>
    <name evidence="10" type="ORF">CCAM_LOCUS7672</name>
</gene>
<keyword evidence="11" id="KW-1185">Reference proteome</keyword>
<keyword evidence="3" id="KW-0813">Transport</keyword>
<dbReference type="OrthoDB" id="951172at2759"/>
<feature type="domain" description="Importin N-terminal" evidence="9">
    <location>
        <begin position="32"/>
        <end position="100"/>
    </location>
</feature>
<dbReference type="InterPro" id="IPR011989">
    <property type="entry name" value="ARM-like"/>
</dbReference>
<evidence type="ECO:0000256" key="3">
    <source>
        <dbReference type="ARBA" id="ARBA00022448"/>
    </source>
</evidence>
<keyword evidence="4" id="KW-0963">Cytoplasm</keyword>
<dbReference type="Proteomes" id="UP000595140">
    <property type="component" value="Unassembled WGS sequence"/>
</dbReference>
<evidence type="ECO:0000259" key="9">
    <source>
        <dbReference type="PROSITE" id="PS50166"/>
    </source>
</evidence>
<name>A0A484KUW8_9ASTE</name>
<dbReference type="PROSITE" id="PS50166">
    <property type="entry name" value="IMPORTIN_B_NT"/>
    <property type="match status" value="1"/>
</dbReference>
<accession>A0A484KUW8</accession>
<evidence type="ECO:0000256" key="7">
    <source>
        <dbReference type="ARBA" id="ARBA00023242"/>
    </source>
</evidence>
<evidence type="ECO:0000313" key="10">
    <source>
        <dbReference type="EMBL" id="VFQ65896.1"/>
    </source>
</evidence>
<proteinExistence type="predicted"/>
<comment type="subcellular location">
    <subcellularLocation>
        <location evidence="2">Cytoplasm</location>
    </subcellularLocation>
    <subcellularLocation>
        <location evidence="1">Nucleus</location>
    </subcellularLocation>
</comment>
<reference evidence="10 11" key="1">
    <citation type="submission" date="2018-04" db="EMBL/GenBank/DDBJ databases">
        <authorList>
            <person name="Vogel A."/>
        </authorList>
    </citation>
    <scope>NUCLEOTIDE SEQUENCE [LARGE SCALE GENOMIC DNA]</scope>
</reference>
<dbReference type="Gene3D" id="1.25.10.10">
    <property type="entry name" value="Leucine-rich Repeat Variant"/>
    <property type="match status" value="1"/>
</dbReference>
<sequence>MAATWQPVEEGFKEICGLLEQQMSPTSDKSQIWQQLQHYSLIPDFNNYLAFIFARAEGKSVDIRQAAGLLLKNNLRGVFKTMPQGNQQYIKSELLPCLGSSDRHIRSTAGTIVSAIVQLDGVGSWLELMHTLVKYLDSNDANLMEGAMDALSKICEDVPQFLDSDVSGLSERPVNVFIPRFLQLFHSPHATLKKLALGCVYQFVMLMPKVLHVNMDKYLQGLFLLANDSAAEVRKLVCAAFVQLVEVHPAFLQTHMRNLIEYILKVNEDGDDEVALEACEFWSAYADAQLPPENLREYLPRLIPVLLSNMVYADDDESLVEADEDDSLPDEDKDIKPRFHSSRFHGSEDADDDDDTVNVWNLRKCSAAALDVLSNVFGDGILSSLMPIVQTKLSTTDDASWKEREAAVLALGAVAEGCINGLYPHLSEIIGFLIILIDDKFPLIRSISCWTLSRFSKYVVQSNNHQQGHEQFNKVLMGLLRRMLDDNKRVQKAACSAFATLEEVSIKIIVHTLISFICIYMFFDCFGVI</sequence>
<organism evidence="10 11">
    <name type="scientific">Cuscuta campestris</name>
    <dbReference type="NCBI Taxonomy" id="132261"/>
    <lineage>
        <taxon>Eukaryota</taxon>
        <taxon>Viridiplantae</taxon>
        <taxon>Streptophyta</taxon>
        <taxon>Embryophyta</taxon>
        <taxon>Tracheophyta</taxon>
        <taxon>Spermatophyta</taxon>
        <taxon>Magnoliopsida</taxon>
        <taxon>eudicotyledons</taxon>
        <taxon>Gunneridae</taxon>
        <taxon>Pentapetalae</taxon>
        <taxon>asterids</taxon>
        <taxon>lamiids</taxon>
        <taxon>Solanales</taxon>
        <taxon>Convolvulaceae</taxon>
        <taxon>Cuscuteae</taxon>
        <taxon>Cuscuta</taxon>
        <taxon>Cuscuta subgen. Grammica</taxon>
        <taxon>Cuscuta sect. Cleistogrammica</taxon>
    </lineage>
</organism>
<dbReference type="SMART" id="SM00913">
    <property type="entry name" value="IBN_N"/>
    <property type="match status" value="1"/>
</dbReference>
<dbReference type="Pfam" id="PF25780">
    <property type="entry name" value="TPR_IPO5"/>
    <property type="match status" value="1"/>
</dbReference>
<dbReference type="Pfam" id="PF03810">
    <property type="entry name" value="IBN_N"/>
    <property type="match status" value="1"/>
</dbReference>
<evidence type="ECO:0000256" key="1">
    <source>
        <dbReference type="ARBA" id="ARBA00004123"/>
    </source>
</evidence>
<keyword evidence="5" id="KW-0677">Repeat</keyword>
<keyword evidence="7" id="KW-0539">Nucleus</keyword>
<dbReference type="PANTHER" id="PTHR10527">
    <property type="entry name" value="IMPORTIN BETA"/>
    <property type="match status" value="1"/>
</dbReference>
<dbReference type="SUPFAM" id="SSF48371">
    <property type="entry name" value="ARM repeat"/>
    <property type="match status" value="1"/>
</dbReference>
<dbReference type="InterPro" id="IPR057672">
    <property type="entry name" value="TPR_IPO4/5"/>
</dbReference>
<evidence type="ECO:0000256" key="2">
    <source>
        <dbReference type="ARBA" id="ARBA00004496"/>
    </source>
</evidence>
<dbReference type="AlphaFoldDB" id="A0A484KUW8"/>
<protein>
    <recommendedName>
        <fullName evidence="9">Importin N-terminal domain-containing protein</fullName>
    </recommendedName>
</protein>
<dbReference type="GO" id="GO:0006606">
    <property type="term" value="P:protein import into nucleus"/>
    <property type="evidence" value="ECO:0007669"/>
    <property type="project" value="InterPro"/>
</dbReference>
<keyword evidence="6" id="KW-0653">Protein transport</keyword>
<dbReference type="Pfam" id="PF13513">
    <property type="entry name" value="HEAT_EZ"/>
    <property type="match status" value="1"/>
</dbReference>
<evidence type="ECO:0000256" key="8">
    <source>
        <dbReference type="SAM" id="MobiDB-lite"/>
    </source>
</evidence>
<evidence type="ECO:0000256" key="5">
    <source>
        <dbReference type="ARBA" id="ARBA00022737"/>
    </source>
</evidence>